<dbReference type="EMBL" id="JAPFIT010000012">
    <property type="protein sequence ID" value="MDC5740218.1"/>
    <property type="molecule type" value="Genomic_DNA"/>
</dbReference>
<gene>
    <name evidence="2" type="ORF">AZ468_16400</name>
    <name evidence="3" type="ORF">HOO69_19330</name>
    <name evidence="1" type="ORF">OPW20_09060</name>
</gene>
<protein>
    <submittedName>
        <fullName evidence="2">AraC family transcriptional regulator</fullName>
    </submittedName>
</protein>
<organism evidence="2 4">
    <name type="scientific">Vibrio europaeus</name>
    <dbReference type="NCBI Taxonomy" id="300876"/>
    <lineage>
        <taxon>Bacteria</taxon>
        <taxon>Pseudomonadati</taxon>
        <taxon>Pseudomonadota</taxon>
        <taxon>Gammaproteobacteria</taxon>
        <taxon>Vibrionales</taxon>
        <taxon>Vibrionaceae</taxon>
        <taxon>Vibrio</taxon>
        <taxon>Vibrio oreintalis group</taxon>
    </lineage>
</organism>
<dbReference type="Proteomes" id="UP000501443">
    <property type="component" value="Chromosome 2"/>
</dbReference>
<dbReference type="AlphaFoldDB" id="A0A178J5V4"/>
<dbReference type="RefSeq" id="WP_069668343.1">
    <property type="nucleotide sequence ID" value="NZ_CP053543.1"/>
</dbReference>
<dbReference type="Proteomes" id="UP001150001">
    <property type="component" value="Unassembled WGS sequence"/>
</dbReference>
<dbReference type="EMBL" id="LUAX01000007">
    <property type="protein sequence ID" value="OAM97135.1"/>
    <property type="molecule type" value="Genomic_DNA"/>
</dbReference>
<dbReference type="EMBL" id="CP053543">
    <property type="protein sequence ID" value="QJY38721.1"/>
    <property type="molecule type" value="Genomic_DNA"/>
</dbReference>
<dbReference type="Proteomes" id="UP000094761">
    <property type="component" value="Unassembled WGS sequence"/>
</dbReference>
<evidence type="ECO:0000313" key="2">
    <source>
        <dbReference type="EMBL" id="OAM97135.1"/>
    </source>
</evidence>
<reference evidence="3 5" key="2">
    <citation type="submission" date="2020-05" db="EMBL/GenBank/DDBJ databases">
        <title>First description outside Europe of the emergent pathogen for shellfish aquaculture Vibrio europaeus.</title>
        <authorList>
            <person name="Dubert J."/>
            <person name="Rojas R."/>
        </authorList>
    </citation>
    <scope>NUCLEOTIDE SEQUENCE [LARGE SCALE GENOMIC DNA]</scope>
    <source>
        <strain evidence="3 5">NPI-1</strain>
    </source>
</reference>
<evidence type="ECO:0000313" key="4">
    <source>
        <dbReference type="Proteomes" id="UP000094761"/>
    </source>
</evidence>
<dbReference type="OrthoDB" id="5916374at2"/>
<evidence type="ECO:0000313" key="5">
    <source>
        <dbReference type="Proteomes" id="UP000501443"/>
    </source>
</evidence>
<name>A0A178J5V4_9VIBR</name>
<reference evidence="2 4" key="1">
    <citation type="submission" date="2016-03" db="EMBL/GenBank/DDBJ databases">
        <title>Draft genome sequence of the Vibrio tubiashii subs. europaeus.</title>
        <authorList>
            <person name="Spinard E."/>
            <person name="Dubert J."/>
            <person name="Nelson D.R."/>
            <person name="Barja J.L."/>
        </authorList>
    </citation>
    <scope>NUCLEOTIDE SEQUENCE [LARGE SCALE GENOMIC DNA]</scope>
    <source>
        <strain evidence="4">PP-638</strain>
        <strain evidence="2">PP2-638</strain>
    </source>
</reference>
<evidence type="ECO:0000313" key="6">
    <source>
        <dbReference type="Proteomes" id="UP001150001"/>
    </source>
</evidence>
<dbReference type="GeneID" id="78077296"/>
<proteinExistence type="predicted"/>
<reference evidence="1" key="3">
    <citation type="submission" date="2022-11" db="EMBL/GenBank/DDBJ databases">
        <title>Role of the vibriolysin VemA secreted by the emergent pathogen Vibrio europaeus in the colonization of Manila clam mucus.</title>
        <authorList>
            <person name="Martinez C."/>
            <person name="Rodriguez S."/>
            <person name="Vences A."/>
            <person name="Barja J.L."/>
            <person name="Toranzo A.E."/>
            <person name="Dubert J."/>
        </authorList>
    </citation>
    <scope>NUCLEOTIDE SEQUENCE</scope>
    <source>
        <strain evidence="1">3454</strain>
    </source>
</reference>
<evidence type="ECO:0000313" key="1">
    <source>
        <dbReference type="EMBL" id="MDC5740218.1"/>
    </source>
</evidence>
<sequence length="203" mass="22940">MHHAISFQSKLNDFLICTPRKKSLKHQLICVKQGLVLVKLGKLEYAVEAGQSFWLPFDTLTSLTYTPNTIVSSVGVSSRVVASFPKQGGYIQAEELLSALLNRLEIHNGHHERQVDLLKVVQSELTTLKPELKETRYTKQINQWQADKESSLSNELKLVLRVREANKQMQSGKKRPMVVESLFDGNDALLVSLEQTILGRELT</sequence>
<accession>A0A178J5V4</accession>
<keyword evidence="6" id="KW-1185">Reference proteome</keyword>
<evidence type="ECO:0000313" key="3">
    <source>
        <dbReference type="EMBL" id="QJY38721.1"/>
    </source>
</evidence>